<evidence type="ECO:0000313" key="3">
    <source>
        <dbReference type="Proteomes" id="UP001143486"/>
    </source>
</evidence>
<dbReference type="AlphaFoldDB" id="A0A9W6INE2"/>
<dbReference type="SUPFAM" id="SSF55729">
    <property type="entry name" value="Acyl-CoA N-acyltransferases (Nat)"/>
    <property type="match status" value="1"/>
</dbReference>
<gene>
    <name evidence="2" type="ORF">GCM10017621_22100</name>
</gene>
<reference evidence="2" key="1">
    <citation type="journal article" date="2014" name="Int. J. Syst. Evol. Microbiol.">
        <title>Complete genome sequence of Corynebacterium casei LMG S-19264T (=DSM 44701T), isolated from a smear-ripened cheese.</title>
        <authorList>
            <consortium name="US DOE Joint Genome Institute (JGI-PGF)"/>
            <person name="Walter F."/>
            <person name="Albersmeier A."/>
            <person name="Kalinowski J."/>
            <person name="Ruckert C."/>
        </authorList>
    </citation>
    <scope>NUCLEOTIDE SEQUENCE</scope>
    <source>
        <strain evidence="2">VKM B-1513</strain>
    </source>
</reference>
<dbReference type="PANTHER" id="PTHR43441">
    <property type="entry name" value="RIBOSOMAL-PROTEIN-SERINE ACETYLTRANSFERASE"/>
    <property type="match status" value="1"/>
</dbReference>
<dbReference type="Gene3D" id="3.40.630.30">
    <property type="match status" value="1"/>
</dbReference>
<evidence type="ECO:0000259" key="1">
    <source>
        <dbReference type="PROSITE" id="PS51186"/>
    </source>
</evidence>
<comment type="caution">
    <text evidence="2">The sequence shown here is derived from an EMBL/GenBank/DDBJ whole genome shotgun (WGS) entry which is preliminary data.</text>
</comment>
<protein>
    <recommendedName>
        <fullName evidence="1">N-acetyltransferase domain-containing protein</fullName>
    </recommendedName>
</protein>
<dbReference type="GO" id="GO:1990189">
    <property type="term" value="F:protein N-terminal-serine acetyltransferase activity"/>
    <property type="evidence" value="ECO:0007669"/>
    <property type="project" value="TreeGrafter"/>
</dbReference>
<dbReference type="PROSITE" id="PS51186">
    <property type="entry name" value="GNAT"/>
    <property type="match status" value="1"/>
</dbReference>
<keyword evidence="3" id="KW-1185">Reference proteome</keyword>
<dbReference type="PANTHER" id="PTHR43441:SF6">
    <property type="entry name" value="N-ACETYLTRANSFERASE DOMAIN-CONTAINING PROTEIN"/>
    <property type="match status" value="1"/>
</dbReference>
<accession>A0A9W6INE2</accession>
<evidence type="ECO:0000313" key="2">
    <source>
        <dbReference type="EMBL" id="GLK52702.1"/>
    </source>
</evidence>
<dbReference type="EMBL" id="BSFE01000006">
    <property type="protein sequence ID" value="GLK52702.1"/>
    <property type="molecule type" value="Genomic_DNA"/>
</dbReference>
<name>A0A9W6INE2_9PROT</name>
<organism evidence="2 3">
    <name type="scientific">Maricaulis virginensis</name>
    <dbReference type="NCBI Taxonomy" id="144022"/>
    <lineage>
        <taxon>Bacteria</taxon>
        <taxon>Pseudomonadati</taxon>
        <taxon>Pseudomonadota</taxon>
        <taxon>Alphaproteobacteria</taxon>
        <taxon>Maricaulales</taxon>
        <taxon>Maricaulaceae</taxon>
        <taxon>Maricaulis</taxon>
    </lineage>
</organism>
<sequence length="181" mass="20237">MDQALMPTQIEIASPRLRLVALDPRLAALQVDDRQAFFDALEVEPEPSWPPELTDETAMRRLRETLDAHPEQTGWRAWVFISPVMHRLLGSGGFMGAPDAEGVVEIGYSMLTSWREQGLATEAVNTLLQWAYSHDTVKQVVARTPDDRDAAHRVLEKAGFVQAGHEGDVIAWTHERSRLAA</sequence>
<dbReference type="Pfam" id="PF13302">
    <property type="entry name" value="Acetyltransf_3"/>
    <property type="match status" value="1"/>
</dbReference>
<dbReference type="Proteomes" id="UP001143486">
    <property type="component" value="Unassembled WGS sequence"/>
</dbReference>
<feature type="domain" description="N-acetyltransferase" evidence="1">
    <location>
        <begin position="24"/>
        <end position="181"/>
    </location>
</feature>
<dbReference type="InterPro" id="IPR051908">
    <property type="entry name" value="Ribosomal_N-acetyltransferase"/>
</dbReference>
<reference evidence="2" key="2">
    <citation type="submission" date="2023-01" db="EMBL/GenBank/DDBJ databases">
        <authorList>
            <person name="Sun Q."/>
            <person name="Evtushenko L."/>
        </authorList>
    </citation>
    <scope>NUCLEOTIDE SEQUENCE</scope>
    <source>
        <strain evidence="2">VKM B-1513</strain>
    </source>
</reference>
<dbReference type="RefSeq" id="WP_271187067.1">
    <property type="nucleotide sequence ID" value="NZ_BSFE01000006.1"/>
</dbReference>
<proteinExistence type="predicted"/>
<dbReference type="InterPro" id="IPR016181">
    <property type="entry name" value="Acyl_CoA_acyltransferase"/>
</dbReference>
<dbReference type="GO" id="GO:0005737">
    <property type="term" value="C:cytoplasm"/>
    <property type="evidence" value="ECO:0007669"/>
    <property type="project" value="TreeGrafter"/>
</dbReference>
<dbReference type="InterPro" id="IPR000182">
    <property type="entry name" value="GNAT_dom"/>
</dbReference>
<dbReference type="GO" id="GO:0008999">
    <property type="term" value="F:protein-N-terminal-alanine acetyltransferase activity"/>
    <property type="evidence" value="ECO:0007669"/>
    <property type="project" value="TreeGrafter"/>
</dbReference>